<dbReference type="SMART" id="SM00418">
    <property type="entry name" value="HTH_ARSR"/>
    <property type="match status" value="1"/>
</dbReference>
<reference evidence="3" key="1">
    <citation type="submission" date="2018-09" db="EMBL/GenBank/DDBJ databases">
        <title>Chryseolinea sp. KIS68-18 isolated from soil.</title>
        <authorList>
            <person name="Weon H.-Y."/>
            <person name="Kwon S.-W."/>
            <person name="Lee S.A."/>
        </authorList>
    </citation>
    <scope>NUCLEOTIDE SEQUENCE [LARGE SCALE GENOMIC DNA]</scope>
    <source>
        <strain evidence="3">KIS68-18</strain>
    </source>
</reference>
<dbReference type="Pfam" id="PF12840">
    <property type="entry name" value="HTH_20"/>
    <property type="match status" value="1"/>
</dbReference>
<accession>A0A385SL23</accession>
<dbReference type="KEGG" id="chk:D4L85_14235"/>
<keyword evidence="3" id="KW-1185">Reference proteome</keyword>
<dbReference type="GO" id="GO:0010288">
    <property type="term" value="P:response to lead ion"/>
    <property type="evidence" value="ECO:0007669"/>
    <property type="project" value="TreeGrafter"/>
</dbReference>
<gene>
    <name evidence="2" type="ORF">D4L85_14235</name>
</gene>
<dbReference type="SUPFAM" id="SSF46785">
    <property type="entry name" value="Winged helix' DNA-binding domain"/>
    <property type="match status" value="1"/>
</dbReference>
<dbReference type="OrthoDB" id="9797716at2"/>
<proteinExistence type="predicted"/>
<dbReference type="GO" id="GO:0097063">
    <property type="term" value="F:cadmium ion sensor activity"/>
    <property type="evidence" value="ECO:0007669"/>
    <property type="project" value="TreeGrafter"/>
</dbReference>
<dbReference type="CDD" id="cd00090">
    <property type="entry name" value="HTH_ARSR"/>
    <property type="match status" value="1"/>
</dbReference>
<dbReference type="PROSITE" id="PS50987">
    <property type="entry name" value="HTH_ARSR_2"/>
    <property type="match status" value="1"/>
</dbReference>
<dbReference type="AlphaFoldDB" id="A0A385SL23"/>
<dbReference type="GO" id="GO:0046686">
    <property type="term" value="P:response to cadmium ion"/>
    <property type="evidence" value="ECO:0007669"/>
    <property type="project" value="TreeGrafter"/>
</dbReference>
<dbReference type="Gene3D" id="1.10.10.10">
    <property type="entry name" value="Winged helix-like DNA-binding domain superfamily/Winged helix DNA-binding domain"/>
    <property type="match status" value="1"/>
</dbReference>
<protein>
    <submittedName>
        <fullName evidence="2">ArsR family transcriptional regulator</fullName>
    </submittedName>
</protein>
<dbReference type="InterPro" id="IPR001845">
    <property type="entry name" value="HTH_ArsR_DNA-bd_dom"/>
</dbReference>
<evidence type="ECO:0000313" key="3">
    <source>
        <dbReference type="Proteomes" id="UP000266183"/>
    </source>
</evidence>
<dbReference type="EMBL" id="CP032382">
    <property type="protein sequence ID" value="AYB31654.1"/>
    <property type="molecule type" value="Genomic_DNA"/>
</dbReference>
<dbReference type="RefSeq" id="WP_119754924.1">
    <property type="nucleotide sequence ID" value="NZ_CP032382.1"/>
</dbReference>
<dbReference type="InterPro" id="IPR011991">
    <property type="entry name" value="ArsR-like_HTH"/>
</dbReference>
<dbReference type="InterPro" id="IPR036390">
    <property type="entry name" value="WH_DNA-bd_sf"/>
</dbReference>
<name>A0A385SL23_9BACT</name>
<dbReference type="Proteomes" id="UP000266183">
    <property type="component" value="Chromosome"/>
</dbReference>
<evidence type="ECO:0000259" key="1">
    <source>
        <dbReference type="PROSITE" id="PS50987"/>
    </source>
</evidence>
<organism evidence="2 3">
    <name type="scientific">Chryseolinea soli</name>
    <dbReference type="NCBI Taxonomy" id="2321403"/>
    <lineage>
        <taxon>Bacteria</taxon>
        <taxon>Pseudomonadati</taxon>
        <taxon>Bacteroidota</taxon>
        <taxon>Cytophagia</taxon>
        <taxon>Cytophagales</taxon>
        <taxon>Fulvivirgaceae</taxon>
        <taxon>Chryseolinea</taxon>
    </lineage>
</organism>
<dbReference type="InterPro" id="IPR052543">
    <property type="entry name" value="HTH_Metal-responsive_Reg"/>
</dbReference>
<feature type="domain" description="HTH arsR-type" evidence="1">
    <location>
        <begin position="1"/>
        <end position="94"/>
    </location>
</feature>
<evidence type="ECO:0000313" key="2">
    <source>
        <dbReference type="EMBL" id="AYB31654.1"/>
    </source>
</evidence>
<dbReference type="GO" id="GO:0003677">
    <property type="term" value="F:DNA binding"/>
    <property type="evidence" value="ECO:0007669"/>
    <property type="project" value="TreeGrafter"/>
</dbReference>
<dbReference type="PANTHER" id="PTHR39168:SF1">
    <property type="entry name" value="TRANSCRIPTIONAL REGULATORY PROTEIN"/>
    <property type="match status" value="1"/>
</dbReference>
<dbReference type="GO" id="GO:0032791">
    <property type="term" value="F:lead ion binding"/>
    <property type="evidence" value="ECO:0007669"/>
    <property type="project" value="TreeGrafter"/>
</dbReference>
<dbReference type="GO" id="GO:0003700">
    <property type="term" value="F:DNA-binding transcription factor activity"/>
    <property type="evidence" value="ECO:0007669"/>
    <property type="project" value="InterPro"/>
</dbReference>
<sequence length="228" mass="25591">MEKVSHFSTIALLIGEPARATMLWKILDGRMHTATELAIAADLSAQNASMHLAKLVKAGLLSVVKRGRLRYYQFANPNVAYVIEAIANLVPKENLMPPDDISNSSRIKYCRTCYDHLAGKVGVAITEKLLSRRIIEVNQRDFVISSSGIKWFDRLEISIPELKESKRVLARQCLDWSEKRPHISGAVGAALANRLFELKWLQRVKNSRIVSITPLGQKKIYDLLGLVV</sequence>
<dbReference type="PANTHER" id="PTHR39168">
    <property type="entry name" value="TRANSCRIPTIONAL REGULATOR-RELATED"/>
    <property type="match status" value="1"/>
</dbReference>
<dbReference type="InterPro" id="IPR036388">
    <property type="entry name" value="WH-like_DNA-bd_sf"/>
</dbReference>